<name>A0AA41YPP0_9PROT</name>
<dbReference type="Pfam" id="PF07110">
    <property type="entry name" value="EthD"/>
    <property type="match status" value="1"/>
</dbReference>
<organism evidence="2 3">
    <name type="scientific">Limobrevibacterium gyesilva</name>
    <dbReference type="NCBI Taxonomy" id="2991712"/>
    <lineage>
        <taxon>Bacteria</taxon>
        <taxon>Pseudomonadati</taxon>
        <taxon>Pseudomonadota</taxon>
        <taxon>Alphaproteobacteria</taxon>
        <taxon>Acetobacterales</taxon>
        <taxon>Acetobacteraceae</taxon>
        <taxon>Limobrevibacterium</taxon>
    </lineage>
</organism>
<feature type="domain" description="EthD" evidence="1">
    <location>
        <begin position="17"/>
        <end position="90"/>
    </location>
</feature>
<protein>
    <submittedName>
        <fullName evidence="2">EthD family reductase</fullName>
    </submittedName>
</protein>
<dbReference type="InterPro" id="IPR009799">
    <property type="entry name" value="EthD_dom"/>
</dbReference>
<dbReference type="Proteomes" id="UP001165679">
    <property type="component" value="Unassembled WGS sequence"/>
</dbReference>
<evidence type="ECO:0000313" key="3">
    <source>
        <dbReference type="Proteomes" id="UP001165679"/>
    </source>
</evidence>
<comment type="caution">
    <text evidence="2">The sequence shown here is derived from an EMBL/GenBank/DDBJ whole genome shotgun (WGS) entry which is preliminary data.</text>
</comment>
<gene>
    <name evidence="2" type="ORF">OL599_01520</name>
</gene>
<dbReference type="RefSeq" id="WP_264711828.1">
    <property type="nucleotide sequence ID" value="NZ_JAPDNT010000001.1"/>
</dbReference>
<dbReference type="PANTHER" id="PTHR40260:SF2">
    <property type="entry name" value="BLR8190 PROTEIN"/>
    <property type="match status" value="1"/>
</dbReference>
<dbReference type="Gene3D" id="3.30.70.100">
    <property type="match status" value="1"/>
</dbReference>
<reference evidence="2" key="1">
    <citation type="submission" date="2022-09" db="EMBL/GenBank/DDBJ databases">
        <title>Rhodovastum sp. nov. RN2-1 isolated from soil in Seongnam, South Korea.</title>
        <authorList>
            <person name="Le N.T."/>
        </authorList>
    </citation>
    <scope>NUCLEOTIDE SEQUENCE</scope>
    <source>
        <strain evidence="2">RN2-1</strain>
    </source>
</reference>
<dbReference type="SUPFAM" id="SSF54909">
    <property type="entry name" value="Dimeric alpha+beta barrel"/>
    <property type="match status" value="1"/>
</dbReference>
<dbReference type="PANTHER" id="PTHR40260">
    <property type="entry name" value="BLR8190 PROTEIN"/>
    <property type="match status" value="1"/>
</dbReference>
<sequence>MFVVSVMYPTEDDTAFDFDYYMKTHIPMVQSLWTAFGVRDIRVLRGTGAPGGGQPAYLAIAHLTFPSASDFEKAVAQHGQEVMGDIPKFTNIKPLLQFSELLT</sequence>
<dbReference type="EMBL" id="JAPDNT010000001">
    <property type="protein sequence ID" value="MCW3473247.1"/>
    <property type="molecule type" value="Genomic_DNA"/>
</dbReference>
<dbReference type="GO" id="GO:0016491">
    <property type="term" value="F:oxidoreductase activity"/>
    <property type="evidence" value="ECO:0007669"/>
    <property type="project" value="InterPro"/>
</dbReference>
<accession>A0AA41YPP0</accession>
<evidence type="ECO:0000259" key="1">
    <source>
        <dbReference type="Pfam" id="PF07110"/>
    </source>
</evidence>
<dbReference type="NCBIfam" id="TIGR02118">
    <property type="entry name" value="EthD family reductase"/>
    <property type="match status" value="1"/>
</dbReference>
<evidence type="ECO:0000313" key="2">
    <source>
        <dbReference type="EMBL" id="MCW3473247.1"/>
    </source>
</evidence>
<keyword evidence="3" id="KW-1185">Reference proteome</keyword>
<reference evidence="2" key="2">
    <citation type="submission" date="2022-10" db="EMBL/GenBank/DDBJ databases">
        <authorList>
            <person name="Trinh H.N."/>
        </authorList>
    </citation>
    <scope>NUCLEOTIDE SEQUENCE</scope>
    <source>
        <strain evidence="2">RN2-1</strain>
    </source>
</reference>
<proteinExistence type="predicted"/>
<dbReference type="AlphaFoldDB" id="A0AA41YPP0"/>
<dbReference type="InterPro" id="IPR011008">
    <property type="entry name" value="Dimeric_a/b-barrel"/>
</dbReference>